<protein>
    <submittedName>
        <fullName evidence="2">Uncharacterized protein</fullName>
    </submittedName>
</protein>
<reference evidence="2" key="1">
    <citation type="submission" date="2014-09" db="EMBL/GenBank/DDBJ databases">
        <authorList>
            <person name="Magalhaes I.L.F."/>
            <person name="Oliveira U."/>
            <person name="Santos F.R."/>
            <person name="Vidigal T.H.D.A."/>
            <person name="Brescovit A.D."/>
            <person name="Santos A.J."/>
        </authorList>
    </citation>
    <scope>NUCLEOTIDE SEQUENCE</scope>
    <source>
        <tissue evidence="2">Shoot tissue taken approximately 20 cm above the soil surface</tissue>
    </source>
</reference>
<name>A0A0A8ZZX6_ARUDO</name>
<dbReference type="AlphaFoldDB" id="A0A0A8ZZX6"/>
<proteinExistence type="predicted"/>
<dbReference type="EMBL" id="GBRH01257553">
    <property type="protein sequence ID" value="JAD40342.1"/>
    <property type="molecule type" value="Transcribed_RNA"/>
</dbReference>
<reference evidence="2" key="2">
    <citation type="journal article" date="2015" name="Data Brief">
        <title>Shoot transcriptome of the giant reed, Arundo donax.</title>
        <authorList>
            <person name="Barrero R.A."/>
            <person name="Guerrero F.D."/>
            <person name="Moolhuijzen P."/>
            <person name="Goolsby J.A."/>
            <person name="Tidwell J."/>
            <person name="Bellgard S.E."/>
            <person name="Bellgard M.I."/>
        </authorList>
    </citation>
    <scope>NUCLEOTIDE SEQUENCE</scope>
    <source>
        <tissue evidence="2">Shoot tissue taken approximately 20 cm above the soil surface</tissue>
    </source>
</reference>
<evidence type="ECO:0000256" key="1">
    <source>
        <dbReference type="SAM" id="MobiDB-lite"/>
    </source>
</evidence>
<feature type="region of interest" description="Disordered" evidence="1">
    <location>
        <begin position="1"/>
        <end position="27"/>
    </location>
</feature>
<evidence type="ECO:0000313" key="2">
    <source>
        <dbReference type="EMBL" id="JAD40342.1"/>
    </source>
</evidence>
<organism evidence="2">
    <name type="scientific">Arundo donax</name>
    <name type="common">Giant reed</name>
    <name type="synonym">Donax arundinaceus</name>
    <dbReference type="NCBI Taxonomy" id="35708"/>
    <lineage>
        <taxon>Eukaryota</taxon>
        <taxon>Viridiplantae</taxon>
        <taxon>Streptophyta</taxon>
        <taxon>Embryophyta</taxon>
        <taxon>Tracheophyta</taxon>
        <taxon>Spermatophyta</taxon>
        <taxon>Magnoliopsida</taxon>
        <taxon>Liliopsida</taxon>
        <taxon>Poales</taxon>
        <taxon>Poaceae</taxon>
        <taxon>PACMAD clade</taxon>
        <taxon>Arundinoideae</taxon>
        <taxon>Arundineae</taxon>
        <taxon>Arundo</taxon>
    </lineage>
</organism>
<accession>A0A0A8ZZX6</accession>
<sequence>MLGTSRNPQNSHPTLQSQAVMSSSAGR</sequence>